<sequence length="240" mass="26516">MVLFQAQVILAADSSIPADVAINSYHFQIYPQGQFLAIPEISIEQLITGERELDIDENGIHGDLCDFYVSIGEFLSIDINAAASRIKWYNLEEPEPRVPLLELPMKPFVTANSSLPAEIAIVSSFEALPLNGVRQSTRRNRVYLGPLSQEVVGFSNNAARVPAAVQTAITDAASNLALNSFDQPRWTWVVYSPTTGASTPVQRGWVDDAWDSQRRRGIEASTRTNWVQDAEPGEPEEGQE</sequence>
<name>A0A0H5Q3E3_9ZZZZ</name>
<evidence type="ECO:0000256" key="1">
    <source>
        <dbReference type="SAM" id="MobiDB-lite"/>
    </source>
</evidence>
<feature type="compositionally biased region" description="Acidic residues" evidence="1">
    <location>
        <begin position="231"/>
        <end position="240"/>
    </location>
</feature>
<dbReference type="EMBL" id="LN853731">
    <property type="protein sequence ID" value="CRY96581.1"/>
    <property type="molecule type" value="Genomic_DNA"/>
</dbReference>
<dbReference type="AlphaFoldDB" id="A0A0H5Q3E3"/>
<protein>
    <submittedName>
        <fullName evidence="2">Uncharacterized protein</fullName>
    </submittedName>
</protein>
<proteinExistence type="predicted"/>
<accession>A0A0H5Q3E3</accession>
<organism evidence="2">
    <name type="scientific">uncultured prokaryote</name>
    <dbReference type="NCBI Taxonomy" id="198431"/>
    <lineage>
        <taxon>unclassified sequences</taxon>
        <taxon>environmental samples</taxon>
    </lineage>
</organism>
<feature type="region of interest" description="Disordered" evidence="1">
    <location>
        <begin position="216"/>
        <end position="240"/>
    </location>
</feature>
<evidence type="ECO:0000313" key="2">
    <source>
        <dbReference type="EMBL" id="CRY96581.1"/>
    </source>
</evidence>
<reference evidence="2" key="1">
    <citation type="submission" date="2015-06" db="EMBL/GenBank/DDBJ databases">
        <authorList>
            <person name="Joergensen T."/>
        </authorList>
    </citation>
    <scope>NUCLEOTIDE SEQUENCE</scope>
    <source>
        <strain evidence="2">RGFK1153</strain>
    </source>
</reference>
<reference evidence="2" key="2">
    <citation type="submission" date="2015-07" db="EMBL/GenBank/DDBJ databases">
        <title>Plasmids, circular viruses and viroids from rat gut.</title>
        <authorList>
            <person name="Jorgensen T.J."/>
            <person name="Hansen M.A."/>
            <person name="Xu Z."/>
            <person name="Tabak M.A."/>
            <person name="Sorensen S.J."/>
            <person name="Hansen L.H."/>
        </authorList>
    </citation>
    <scope>NUCLEOTIDE SEQUENCE</scope>
    <source>
        <strain evidence="2">RGFK1153</strain>
    </source>
</reference>